<evidence type="ECO:0000259" key="4">
    <source>
        <dbReference type="PROSITE" id="PS50977"/>
    </source>
</evidence>
<dbReference type="SUPFAM" id="SSF46689">
    <property type="entry name" value="Homeodomain-like"/>
    <property type="match status" value="1"/>
</dbReference>
<dbReference type="Pfam" id="PF00440">
    <property type="entry name" value="TetR_N"/>
    <property type="match status" value="1"/>
</dbReference>
<feature type="domain" description="HTH tetR-type" evidence="4">
    <location>
        <begin position="27"/>
        <end position="87"/>
    </location>
</feature>
<dbReference type="PANTHER" id="PTHR30055">
    <property type="entry name" value="HTH-TYPE TRANSCRIPTIONAL REGULATOR RUTR"/>
    <property type="match status" value="1"/>
</dbReference>
<dbReference type="InterPro" id="IPR009057">
    <property type="entry name" value="Homeodomain-like_sf"/>
</dbReference>
<organism evidence="5 6">
    <name type="scientific">Nocardia brasiliensis</name>
    <dbReference type="NCBI Taxonomy" id="37326"/>
    <lineage>
        <taxon>Bacteria</taxon>
        <taxon>Bacillati</taxon>
        <taxon>Actinomycetota</taxon>
        <taxon>Actinomycetes</taxon>
        <taxon>Mycobacteriales</taxon>
        <taxon>Nocardiaceae</taxon>
        <taxon>Nocardia</taxon>
    </lineage>
</organism>
<dbReference type="Proteomes" id="UP000501705">
    <property type="component" value="Chromosome"/>
</dbReference>
<dbReference type="EMBL" id="CP046171">
    <property type="protein sequence ID" value="QIS04761.1"/>
    <property type="molecule type" value="Genomic_DNA"/>
</dbReference>
<dbReference type="AlphaFoldDB" id="A0A6G9XUW7"/>
<dbReference type="GO" id="GO:0000976">
    <property type="term" value="F:transcription cis-regulatory region binding"/>
    <property type="evidence" value="ECO:0007669"/>
    <property type="project" value="TreeGrafter"/>
</dbReference>
<feature type="region of interest" description="Disordered" evidence="3">
    <location>
        <begin position="1"/>
        <end position="28"/>
    </location>
</feature>
<dbReference type="PROSITE" id="PS50977">
    <property type="entry name" value="HTH_TETR_2"/>
    <property type="match status" value="1"/>
</dbReference>
<sequence>MVSRRSAVPDQSSAPRRGRPPQPGLAQRRRQQIIESAYAVFVARGYEATTIADVAAHAGIGQGTVYRYFASKREILDHVVDFGITKFVDMVQPRAVLKRPTSAEELIAELRSAIGRWYEMLDEEPDFVRLLLVEAGAIDKELSERLLGLELLVSTFVAHELRLGMAAGWIRADLDVDVTAHIVLTLGVPGVLQEMRGENAAAERERTTNGVLTLLGKALRPRGPVAGGPAR</sequence>
<dbReference type="SUPFAM" id="SSF48498">
    <property type="entry name" value="Tetracyclin repressor-like, C-terminal domain"/>
    <property type="match status" value="1"/>
</dbReference>
<evidence type="ECO:0000256" key="3">
    <source>
        <dbReference type="SAM" id="MobiDB-lite"/>
    </source>
</evidence>
<dbReference type="Gene3D" id="1.10.357.10">
    <property type="entry name" value="Tetracycline Repressor, domain 2"/>
    <property type="match status" value="1"/>
</dbReference>
<reference evidence="5 6" key="1">
    <citation type="journal article" date="2019" name="ACS Chem. Biol.">
        <title>Identification and Mobilization of a Cryptic Antibiotic Biosynthesis Gene Locus from a Human-Pathogenic Nocardia Isolate.</title>
        <authorList>
            <person name="Herisse M."/>
            <person name="Ishida K."/>
            <person name="Porter J.L."/>
            <person name="Howden B."/>
            <person name="Hertweck C."/>
            <person name="Stinear T.P."/>
            <person name="Pidot S.J."/>
        </authorList>
    </citation>
    <scope>NUCLEOTIDE SEQUENCE [LARGE SCALE GENOMIC DNA]</scope>
    <source>
        <strain evidence="5 6">AUSMDU00024985</strain>
    </source>
</reference>
<evidence type="ECO:0000256" key="2">
    <source>
        <dbReference type="PROSITE-ProRule" id="PRU00335"/>
    </source>
</evidence>
<dbReference type="InterPro" id="IPR036271">
    <property type="entry name" value="Tet_transcr_reg_TetR-rel_C_sf"/>
</dbReference>
<dbReference type="InterPro" id="IPR023772">
    <property type="entry name" value="DNA-bd_HTH_TetR-type_CS"/>
</dbReference>
<dbReference type="Gene3D" id="1.10.10.60">
    <property type="entry name" value="Homeodomain-like"/>
    <property type="match status" value="1"/>
</dbReference>
<keyword evidence="1 2" id="KW-0238">DNA-binding</keyword>
<evidence type="ECO:0000313" key="6">
    <source>
        <dbReference type="Proteomes" id="UP000501705"/>
    </source>
</evidence>
<dbReference type="GO" id="GO:0003700">
    <property type="term" value="F:DNA-binding transcription factor activity"/>
    <property type="evidence" value="ECO:0007669"/>
    <property type="project" value="TreeGrafter"/>
</dbReference>
<evidence type="ECO:0000256" key="1">
    <source>
        <dbReference type="ARBA" id="ARBA00023125"/>
    </source>
</evidence>
<gene>
    <name evidence="5" type="ORF">F5X71_22670</name>
</gene>
<dbReference type="InterPro" id="IPR050109">
    <property type="entry name" value="HTH-type_TetR-like_transc_reg"/>
</dbReference>
<dbReference type="PRINTS" id="PR00455">
    <property type="entry name" value="HTHTETR"/>
</dbReference>
<evidence type="ECO:0000313" key="5">
    <source>
        <dbReference type="EMBL" id="QIS04761.1"/>
    </source>
</evidence>
<accession>A0A6G9XUW7</accession>
<name>A0A6G9XUW7_NOCBR</name>
<dbReference type="PROSITE" id="PS01081">
    <property type="entry name" value="HTH_TETR_1"/>
    <property type="match status" value="1"/>
</dbReference>
<dbReference type="PANTHER" id="PTHR30055:SF226">
    <property type="entry name" value="HTH-TYPE TRANSCRIPTIONAL REGULATOR PKSA"/>
    <property type="match status" value="1"/>
</dbReference>
<protein>
    <submittedName>
        <fullName evidence="5">TetR family transcriptional regulator</fullName>
    </submittedName>
</protein>
<feature type="DNA-binding region" description="H-T-H motif" evidence="2">
    <location>
        <begin position="50"/>
        <end position="69"/>
    </location>
</feature>
<dbReference type="InterPro" id="IPR001647">
    <property type="entry name" value="HTH_TetR"/>
</dbReference>
<proteinExistence type="predicted"/>